<sequence length="116" mass="12732">MPGLAVLQYFGKYFMLPNHDFIQPLELTAAIHSPTKFLSAPRSKLTFPQRHGMPHSTASSIKSCWHLGALSCKLYASCDAVVCSTSPSWLSTDIIGEYTAPIACRSLCVSLTLNKR</sequence>
<gene>
    <name evidence="1" type="ORF">QYF61_025138</name>
</gene>
<organism evidence="1 2">
    <name type="scientific">Mycteria americana</name>
    <name type="common">Wood stork</name>
    <dbReference type="NCBI Taxonomy" id="33587"/>
    <lineage>
        <taxon>Eukaryota</taxon>
        <taxon>Metazoa</taxon>
        <taxon>Chordata</taxon>
        <taxon>Craniata</taxon>
        <taxon>Vertebrata</taxon>
        <taxon>Euteleostomi</taxon>
        <taxon>Archelosauria</taxon>
        <taxon>Archosauria</taxon>
        <taxon>Dinosauria</taxon>
        <taxon>Saurischia</taxon>
        <taxon>Theropoda</taxon>
        <taxon>Coelurosauria</taxon>
        <taxon>Aves</taxon>
        <taxon>Neognathae</taxon>
        <taxon>Neoaves</taxon>
        <taxon>Aequornithes</taxon>
        <taxon>Ciconiiformes</taxon>
        <taxon>Ciconiidae</taxon>
        <taxon>Mycteria</taxon>
    </lineage>
</organism>
<accession>A0AAN7NFT4</accession>
<evidence type="ECO:0000313" key="1">
    <source>
        <dbReference type="EMBL" id="KAK4825210.1"/>
    </source>
</evidence>
<proteinExistence type="predicted"/>
<comment type="caution">
    <text evidence="1">The sequence shown here is derived from an EMBL/GenBank/DDBJ whole genome shotgun (WGS) entry which is preliminary data.</text>
</comment>
<dbReference type="EMBL" id="JAUNZN010000003">
    <property type="protein sequence ID" value="KAK4825210.1"/>
    <property type="molecule type" value="Genomic_DNA"/>
</dbReference>
<keyword evidence="2" id="KW-1185">Reference proteome</keyword>
<name>A0AAN7NFT4_MYCAM</name>
<dbReference type="AlphaFoldDB" id="A0AAN7NFT4"/>
<evidence type="ECO:0000313" key="2">
    <source>
        <dbReference type="Proteomes" id="UP001333110"/>
    </source>
</evidence>
<reference evidence="1 2" key="1">
    <citation type="journal article" date="2023" name="J. Hered.">
        <title>Chromosome-level genome of the wood stork (Mycteria americana) provides insight into avian chromosome evolution.</title>
        <authorList>
            <person name="Flamio R. Jr."/>
            <person name="Ramstad K.M."/>
        </authorList>
    </citation>
    <scope>NUCLEOTIDE SEQUENCE [LARGE SCALE GENOMIC DNA]</scope>
    <source>
        <strain evidence="1">JAX WOST 10</strain>
    </source>
</reference>
<dbReference type="Proteomes" id="UP001333110">
    <property type="component" value="Unassembled WGS sequence"/>
</dbReference>
<protein>
    <submittedName>
        <fullName evidence="1">Uncharacterized protein</fullName>
    </submittedName>
</protein>